<dbReference type="AlphaFoldDB" id="A0A438JPI4"/>
<dbReference type="InterPro" id="IPR013103">
    <property type="entry name" value="RVT_2"/>
</dbReference>
<gene>
    <name evidence="2" type="primary">RE1_3098</name>
    <name evidence="2" type="ORF">CK203_018244</name>
</gene>
<dbReference type="PANTHER" id="PTHR11439">
    <property type="entry name" value="GAG-POL-RELATED RETROTRANSPOSON"/>
    <property type="match status" value="1"/>
</dbReference>
<dbReference type="EMBL" id="QGNW01000033">
    <property type="protein sequence ID" value="RVX10880.1"/>
    <property type="molecule type" value="Genomic_DNA"/>
</dbReference>
<reference evidence="2 3" key="1">
    <citation type="journal article" date="2018" name="PLoS Genet.">
        <title>Population sequencing reveals clonal diversity and ancestral inbreeding in the grapevine cultivar Chardonnay.</title>
        <authorList>
            <person name="Roach M.J."/>
            <person name="Johnson D.L."/>
            <person name="Bohlmann J."/>
            <person name="van Vuuren H.J."/>
            <person name="Jones S.J."/>
            <person name="Pretorius I.S."/>
            <person name="Schmidt S.A."/>
            <person name="Borneman A.R."/>
        </authorList>
    </citation>
    <scope>NUCLEOTIDE SEQUENCE [LARGE SCALE GENOMIC DNA]</scope>
    <source>
        <strain evidence="3">cv. Chardonnay</strain>
        <tissue evidence="2">Leaf</tissue>
    </source>
</reference>
<dbReference type="InterPro" id="IPR043502">
    <property type="entry name" value="DNA/RNA_pol_sf"/>
</dbReference>
<evidence type="ECO:0000313" key="2">
    <source>
        <dbReference type="EMBL" id="RVX10880.1"/>
    </source>
</evidence>
<comment type="caution">
    <text evidence="2">The sequence shown here is derived from an EMBL/GenBank/DDBJ whole genome shotgun (WGS) entry which is preliminary data.</text>
</comment>
<name>A0A438JPI4_VITVI</name>
<dbReference type="CDD" id="cd09272">
    <property type="entry name" value="RNase_HI_RT_Ty1"/>
    <property type="match status" value="1"/>
</dbReference>
<proteinExistence type="predicted"/>
<sequence length="587" mass="66601">MKKNRNNLEPVVYSRKKVPGRSKDQPIIPAHGQPKALGNGSLNVSEISALKPGLGLVPIVPAQGLDLDLPIALKKGTRACTKHLIAKYISYSNLSDNYRAFTTNISKLVIYQGKKKVVRCKWVFTIKSKADESVERYKVRLVAKGFTQTYGIDYQETFAPVAKINSIRVLLSLAVNSNWPLHQLDVKNAFLNGDLEEEVFMSPPPGFEESFGVGKVCKLKKSLYGLKQSPRAWFERFGKVIKHYGYTQSQADHTMFYKHSNEGKVAILIVYVDDIVLIGDDCNELEKLKGKLAEEFEIKDLGALKYFLRMEFARSKEGIFVNQRKYVLDLLDETGMLGCKPAEIPIELNVKLQPTKAKNVKDQDRYQRLVGRLIYLSHTRPDIAFSMSMVSRFMHAPGPDFEVVYRILKYLNETPGRGLLFKSRGHLQIETYTDADLVGSIVDRRSTSRYCSFVGGNLVTWQSKKQNVVARSSVEVEFRVVAHGICEIMWIRRLPEELKMTGSSPMKLYCDNKAAISVAHNPVLHDRTKHVEVDKHFIKEKIDNGLVCMTYIPIEEQVADVFTKGLHKRQFDFLVGKLAMEDIFKPA</sequence>
<dbReference type="SUPFAM" id="SSF56672">
    <property type="entry name" value="DNA/RNA polymerases"/>
    <property type="match status" value="1"/>
</dbReference>
<dbReference type="PANTHER" id="PTHR11439:SF440">
    <property type="entry name" value="INTEGRASE CATALYTIC DOMAIN-CONTAINING PROTEIN"/>
    <property type="match status" value="1"/>
</dbReference>
<dbReference type="Proteomes" id="UP000288805">
    <property type="component" value="Unassembled WGS sequence"/>
</dbReference>
<organism evidence="2 3">
    <name type="scientific">Vitis vinifera</name>
    <name type="common">Grape</name>
    <dbReference type="NCBI Taxonomy" id="29760"/>
    <lineage>
        <taxon>Eukaryota</taxon>
        <taxon>Viridiplantae</taxon>
        <taxon>Streptophyta</taxon>
        <taxon>Embryophyta</taxon>
        <taxon>Tracheophyta</taxon>
        <taxon>Spermatophyta</taxon>
        <taxon>Magnoliopsida</taxon>
        <taxon>eudicotyledons</taxon>
        <taxon>Gunneridae</taxon>
        <taxon>Pentapetalae</taxon>
        <taxon>rosids</taxon>
        <taxon>Vitales</taxon>
        <taxon>Vitaceae</taxon>
        <taxon>Viteae</taxon>
        <taxon>Vitis</taxon>
    </lineage>
</organism>
<evidence type="ECO:0000313" key="3">
    <source>
        <dbReference type="Proteomes" id="UP000288805"/>
    </source>
</evidence>
<protein>
    <submittedName>
        <fullName evidence="2">Retrovirus-related Pol polyprotein from transposon RE1</fullName>
    </submittedName>
</protein>
<dbReference type="Pfam" id="PF07727">
    <property type="entry name" value="RVT_2"/>
    <property type="match status" value="1"/>
</dbReference>
<accession>A0A438JPI4</accession>
<evidence type="ECO:0000259" key="1">
    <source>
        <dbReference type="Pfam" id="PF07727"/>
    </source>
</evidence>
<feature type="domain" description="Reverse transcriptase Ty1/copia-type" evidence="1">
    <location>
        <begin position="107"/>
        <end position="347"/>
    </location>
</feature>